<reference evidence="2" key="1">
    <citation type="submission" date="2022-11" db="UniProtKB">
        <authorList>
            <consortium name="WormBaseParasite"/>
        </authorList>
    </citation>
    <scope>IDENTIFICATION</scope>
</reference>
<name>A0AC34GJN5_9BILA</name>
<organism evidence="1 2">
    <name type="scientific">Panagrolaimus sp. ES5</name>
    <dbReference type="NCBI Taxonomy" id="591445"/>
    <lineage>
        <taxon>Eukaryota</taxon>
        <taxon>Metazoa</taxon>
        <taxon>Ecdysozoa</taxon>
        <taxon>Nematoda</taxon>
        <taxon>Chromadorea</taxon>
        <taxon>Rhabditida</taxon>
        <taxon>Tylenchina</taxon>
        <taxon>Panagrolaimomorpha</taxon>
        <taxon>Panagrolaimoidea</taxon>
        <taxon>Panagrolaimidae</taxon>
        <taxon>Panagrolaimus</taxon>
    </lineage>
</organism>
<accession>A0AC34GJN5</accession>
<dbReference type="Proteomes" id="UP000887579">
    <property type="component" value="Unplaced"/>
</dbReference>
<evidence type="ECO:0000313" key="1">
    <source>
        <dbReference type="Proteomes" id="UP000887579"/>
    </source>
</evidence>
<sequence length="178" mass="21097">YHEEWYNVLLGCKERARVLLAQLIAYVLFPVQVRQKQLFFDPLAAPIIDEQGLLRRRLLIVKSLTAELNNNKTYLESLLEVNLDYQYAMKIALHELALCPQYYEIWDEYSEDLERMIKFLRACQLESPLANLTRDEVRSLTTDEVILLHTYKEKRTKFVESLKKESLRLSEKDNSLIK</sequence>
<evidence type="ECO:0000313" key="2">
    <source>
        <dbReference type="WBParaSite" id="ES5_v2.g29868.t1"/>
    </source>
</evidence>
<protein>
    <submittedName>
        <fullName evidence="2">Uncharacterized protein</fullName>
    </submittedName>
</protein>
<proteinExistence type="predicted"/>
<dbReference type="WBParaSite" id="ES5_v2.g29868.t1">
    <property type="protein sequence ID" value="ES5_v2.g29868.t1"/>
    <property type="gene ID" value="ES5_v2.g29868"/>
</dbReference>